<organism evidence="1 2">
    <name type="scientific">Desulfamplus magnetovallimortis</name>
    <dbReference type="NCBI Taxonomy" id="1246637"/>
    <lineage>
        <taxon>Bacteria</taxon>
        <taxon>Pseudomonadati</taxon>
        <taxon>Thermodesulfobacteriota</taxon>
        <taxon>Desulfobacteria</taxon>
        <taxon>Desulfobacterales</taxon>
        <taxon>Desulfobacteraceae</taxon>
        <taxon>Desulfamplus</taxon>
    </lineage>
</organism>
<dbReference type="Proteomes" id="UP000191931">
    <property type="component" value="Unassembled WGS sequence"/>
</dbReference>
<keyword evidence="2" id="KW-1185">Reference proteome</keyword>
<dbReference type="EMBL" id="FWEV01000128">
    <property type="protein sequence ID" value="SLM30122.1"/>
    <property type="molecule type" value="Genomic_DNA"/>
</dbReference>
<sequence>MSNKASFISCKKYFILSGTVKALCSGKCKLGTGFKQLTRLPHPLSMSGEGEFG</sequence>
<protein>
    <submittedName>
        <fullName evidence="1">Uncharacterized protein</fullName>
    </submittedName>
</protein>
<gene>
    <name evidence="1" type="ORF">MTBBW1_2130017</name>
</gene>
<dbReference type="AlphaFoldDB" id="A0A1W1HCJ7"/>
<evidence type="ECO:0000313" key="1">
    <source>
        <dbReference type="EMBL" id="SLM30122.1"/>
    </source>
</evidence>
<accession>A0A1W1HCJ7</accession>
<name>A0A1W1HCJ7_9BACT</name>
<proteinExistence type="predicted"/>
<evidence type="ECO:0000313" key="2">
    <source>
        <dbReference type="Proteomes" id="UP000191931"/>
    </source>
</evidence>
<dbReference type="STRING" id="1246637.MTBBW1_2130017"/>
<reference evidence="1 2" key="1">
    <citation type="submission" date="2017-03" db="EMBL/GenBank/DDBJ databases">
        <authorList>
            <person name="Afonso C.L."/>
            <person name="Miller P.J."/>
            <person name="Scott M.A."/>
            <person name="Spackman E."/>
            <person name="Goraichik I."/>
            <person name="Dimitrov K.M."/>
            <person name="Suarez D.L."/>
            <person name="Swayne D.E."/>
        </authorList>
    </citation>
    <scope>NUCLEOTIDE SEQUENCE [LARGE SCALE GENOMIC DNA]</scope>
    <source>
        <strain evidence="1">PRJEB14757</strain>
    </source>
</reference>